<gene>
    <name evidence="15" type="primary">LOC114324851</name>
</gene>
<keyword evidence="8 10" id="KW-0472">Membrane</keyword>
<evidence type="ECO:0000259" key="11">
    <source>
        <dbReference type="Pfam" id="PF03015"/>
    </source>
</evidence>
<keyword evidence="6 10" id="KW-1133">Transmembrane helix</keyword>
<proteinExistence type="inferred from homology"/>
<evidence type="ECO:0000256" key="8">
    <source>
        <dbReference type="ARBA" id="ARBA00023136"/>
    </source>
</evidence>
<evidence type="ECO:0000313" key="14">
    <source>
        <dbReference type="Proteomes" id="UP001652700"/>
    </source>
</evidence>
<accession>A0A6P7EZ29</accession>
<keyword evidence="10" id="KW-0560">Oxidoreductase</keyword>
<evidence type="ECO:0000313" key="13">
    <source>
        <dbReference type="EnsemblMetazoa" id="XP_028128534.1"/>
    </source>
</evidence>
<comment type="catalytic activity">
    <reaction evidence="9 10">
        <text>a long-chain fatty acyl-CoA + 2 NADPH + 2 H(+) = a long-chain primary fatty alcohol + 2 NADP(+) + CoA</text>
        <dbReference type="Rhea" id="RHEA:52716"/>
        <dbReference type="ChEBI" id="CHEBI:15378"/>
        <dbReference type="ChEBI" id="CHEBI:57287"/>
        <dbReference type="ChEBI" id="CHEBI:57783"/>
        <dbReference type="ChEBI" id="CHEBI:58349"/>
        <dbReference type="ChEBI" id="CHEBI:77396"/>
        <dbReference type="ChEBI" id="CHEBI:83139"/>
        <dbReference type="EC" id="1.2.1.84"/>
    </reaction>
</comment>
<dbReference type="RefSeq" id="XP_028128534.1">
    <property type="nucleotide sequence ID" value="XM_028272733.1"/>
</dbReference>
<keyword evidence="3 10" id="KW-0444">Lipid biosynthesis</keyword>
<dbReference type="GO" id="GO:0016020">
    <property type="term" value="C:membrane"/>
    <property type="evidence" value="ECO:0007669"/>
    <property type="project" value="UniProtKB-SubCell"/>
</dbReference>
<dbReference type="PANTHER" id="PTHR11011:SF60">
    <property type="entry name" value="FATTY ACYL-COA REDUCTASE-RELATED"/>
    <property type="match status" value="1"/>
</dbReference>
<evidence type="ECO:0000256" key="3">
    <source>
        <dbReference type="ARBA" id="ARBA00022516"/>
    </source>
</evidence>
<dbReference type="EnsemblMetazoa" id="XM_028272733.2">
    <property type="protein sequence ID" value="XP_028128534.1"/>
    <property type="gene ID" value="LOC114324851"/>
</dbReference>
<comment type="similarity">
    <text evidence="2 10">Belongs to the fatty acyl-CoA reductase family.</text>
</comment>
<dbReference type="Pfam" id="PF03015">
    <property type="entry name" value="Sterile"/>
    <property type="match status" value="1"/>
</dbReference>
<feature type="domain" description="Fatty acyl-CoA reductase C-terminal" evidence="11">
    <location>
        <begin position="359"/>
        <end position="451"/>
    </location>
</feature>
<organism evidence="15">
    <name type="scientific">Diabrotica virgifera virgifera</name>
    <name type="common">western corn rootworm</name>
    <dbReference type="NCBI Taxonomy" id="50390"/>
    <lineage>
        <taxon>Eukaryota</taxon>
        <taxon>Metazoa</taxon>
        <taxon>Ecdysozoa</taxon>
        <taxon>Arthropoda</taxon>
        <taxon>Hexapoda</taxon>
        <taxon>Insecta</taxon>
        <taxon>Pterygota</taxon>
        <taxon>Neoptera</taxon>
        <taxon>Endopterygota</taxon>
        <taxon>Coleoptera</taxon>
        <taxon>Polyphaga</taxon>
        <taxon>Cucujiformia</taxon>
        <taxon>Chrysomeloidea</taxon>
        <taxon>Chrysomelidae</taxon>
        <taxon>Galerucinae</taxon>
        <taxon>Diabroticina</taxon>
        <taxon>Diabroticites</taxon>
        <taxon>Diabrotica</taxon>
    </lineage>
</organism>
<dbReference type="InParanoid" id="A0A6P7EZ29"/>
<sequence length="498" mass="57563">MYSDVRSFYKNKNILLTGGTGFLGKLIIEKLLRTCDVEGIYLIVKPKKGLSPEERLRNLLEEPVLAKVRHANARNFHKIHVLDGNLTKKQLGLSEENRTLIKNKINIVFHCGATLNMDLKLQEAVITNVRGTMELLELIKESEQIQAFVQVSTAFSNCYEKTIEEKFYETPIKPELLIQMSEEMNPEMFNSISGKLVGKWPNTYVYTKAITENIVLSKGKYLPVGVFRPAIVTSTVWEPFPGWSDNLYGPLGILLSSHCGLLRVIRANGNLRNHTVPGDMCINAILCFAWDVSRKWDISKENVPPVLNFSAKNTKLFLASGQYTNCSGLDYLPFKKAMWHQFLILAENRYYYLMLKFILHTIPAYIIDTILVLSARKARMKSVYAKIEKTSDILSYFLLHEWDIHNDNVSILWSKMSQEEKEIFNFNVNSVDFNNYMKNMMLGLKKYILKEDMAKAKLHRQRYQRLTLLHYTLKYTLFGLATIPIYKTLARLCLRKRK</sequence>
<dbReference type="OrthoDB" id="8195591at2759"/>
<comment type="function">
    <text evidence="10">Catalyzes the reduction of fatty acyl-CoA to fatty alcohols.</text>
</comment>
<evidence type="ECO:0000256" key="9">
    <source>
        <dbReference type="ARBA" id="ARBA00052530"/>
    </source>
</evidence>
<dbReference type="Gene3D" id="3.40.50.720">
    <property type="entry name" value="NAD(P)-binding Rossmann-like Domain"/>
    <property type="match status" value="1"/>
</dbReference>
<evidence type="ECO:0000256" key="10">
    <source>
        <dbReference type="RuleBase" id="RU363097"/>
    </source>
</evidence>
<dbReference type="InterPro" id="IPR026055">
    <property type="entry name" value="FAR"/>
</dbReference>
<protein>
    <recommendedName>
        <fullName evidence="10">Fatty acyl-CoA reductase</fullName>
        <ecNumber evidence="10">1.2.1.84</ecNumber>
    </recommendedName>
</protein>
<evidence type="ECO:0000256" key="1">
    <source>
        <dbReference type="ARBA" id="ARBA00004141"/>
    </source>
</evidence>
<dbReference type="GO" id="GO:0080019">
    <property type="term" value="F:alcohol-forming very long-chain fatty acyl-CoA reductase activity"/>
    <property type="evidence" value="ECO:0007669"/>
    <property type="project" value="InterPro"/>
</dbReference>
<feature type="domain" description="Thioester reductase (TE)" evidence="12">
    <location>
        <begin position="16"/>
        <end position="285"/>
    </location>
</feature>
<dbReference type="Proteomes" id="UP001652700">
    <property type="component" value="Unplaced"/>
</dbReference>
<dbReference type="Pfam" id="PF07993">
    <property type="entry name" value="NAD_binding_4"/>
    <property type="match status" value="1"/>
</dbReference>
<keyword evidence="7 10" id="KW-0443">Lipid metabolism</keyword>
<dbReference type="InterPro" id="IPR033640">
    <property type="entry name" value="FAR_C"/>
</dbReference>
<keyword evidence="14" id="KW-1185">Reference proteome</keyword>
<dbReference type="InterPro" id="IPR036291">
    <property type="entry name" value="NAD(P)-bd_dom_sf"/>
</dbReference>
<evidence type="ECO:0000259" key="12">
    <source>
        <dbReference type="Pfam" id="PF07993"/>
    </source>
</evidence>
<dbReference type="InterPro" id="IPR013120">
    <property type="entry name" value="FAR_NAD-bd"/>
</dbReference>
<dbReference type="KEGG" id="dvv:114324851"/>
<reference evidence="13" key="2">
    <citation type="submission" date="2025-05" db="UniProtKB">
        <authorList>
            <consortium name="EnsemblMetazoa"/>
        </authorList>
    </citation>
    <scope>IDENTIFICATION</scope>
</reference>
<dbReference type="SUPFAM" id="SSF51735">
    <property type="entry name" value="NAD(P)-binding Rossmann-fold domains"/>
    <property type="match status" value="1"/>
</dbReference>
<dbReference type="AlphaFoldDB" id="A0A6P7EZ29"/>
<dbReference type="PANTHER" id="PTHR11011">
    <property type="entry name" value="MALE STERILITY PROTEIN 2-RELATED"/>
    <property type="match status" value="1"/>
</dbReference>
<comment type="subcellular location">
    <subcellularLocation>
        <location evidence="1">Membrane</location>
        <topology evidence="1">Multi-pass membrane protein</topology>
    </subcellularLocation>
</comment>
<evidence type="ECO:0000313" key="15">
    <source>
        <dbReference type="RefSeq" id="XP_028128534.1"/>
    </source>
</evidence>
<dbReference type="CDD" id="cd09071">
    <property type="entry name" value="FAR_C"/>
    <property type="match status" value="1"/>
</dbReference>
<evidence type="ECO:0000256" key="7">
    <source>
        <dbReference type="ARBA" id="ARBA00023098"/>
    </source>
</evidence>
<dbReference type="GO" id="GO:0005777">
    <property type="term" value="C:peroxisome"/>
    <property type="evidence" value="ECO:0007669"/>
    <property type="project" value="TreeGrafter"/>
</dbReference>
<evidence type="ECO:0000256" key="4">
    <source>
        <dbReference type="ARBA" id="ARBA00022692"/>
    </source>
</evidence>
<keyword evidence="5 10" id="KW-0521">NADP</keyword>
<dbReference type="EC" id="1.2.1.84" evidence="10"/>
<reference evidence="15" key="1">
    <citation type="submission" date="2025-04" db="UniProtKB">
        <authorList>
            <consortium name="RefSeq"/>
        </authorList>
    </citation>
    <scope>IDENTIFICATION</scope>
    <source>
        <tissue evidence="15">Whole insect</tissue>
    </source>
</reference>
<dbReference type="GeneID" id="114324851"/>
<evidence type="ECO:0000256" key="6">
    <source>
        <dbReference type="ARBA" id="ARBA00022989"/>
    </source>
</evidence>
<name>A0A6P7EZ29_DIAVI</name>
<evidence type="ECO:0000256" key="5">
    <source>
        <dbReference type="ARBA" id="ARBA00022857"/>
    </source>
</evidence>
<evidence type="ECO:0000256" key="2">
    <source>
        <dbReference type="ARBA" id="ARBA00005928"/>
    </source>
</evidence>
<dbReference type="GO" id="GO:0102965">
    <property type="term" value="F:alcohol-forming long-chain fatty acyl-CoA reductase activity"/>
    <property type="evidence" value="ECO:0007669"/>
    <property type="project" value="UniProtKB-EC"/>
</dbReference>
<dbReference type="GO" id="GO:0035336">
    <property type="term" value="P:long-chain fatty-acyl-CoA metabolic process"/>
    <property type="evidence" value="ECO:0007669"/>
    <property type="project" value="TreeGrafter"/>
</dbReference>
<keyword evidence="4 10" id="KW-0812">Transmembrane</keyword>
<feature type="transmembrane region" description="Helical" evidence="10">
    <location>
        <begin position="350"/>
        <end position="373"/>
    </location>
</feature>
<dbReference type="CDD" id="cd05236">
    <property type="entry name" value="FAR-N_SDR_e"/>
    <property type="match status" value="1"/>
</dbReference>
<dbReference type="FunFam" id="3.40.50.720:FF:000143">
    <property type="entry name" value="Fatty acyl-CoA reductase"/>
    <property type="match status" value="1"/>
</dbReference>